<evidence type="ECO:0000313" key="4">
    <source>
        <dbReference type="Proteomes" id="UP000597613"/>
    </source>
</evidence>
<gene>
    <name evidence="3" type="ORF">H8S47_03165</name>
</gene>
<dbReference type="InterPro" id="IPR011105">
    <property type="entry name" value="Cell_wall_hydrolase_SleB"/>
</dbReference>
<dbReference type="GO" id="GO:0016787">
    <property type="term" value="F:hydrolase activity"/>
    <property type="evidence" value="ECO:0007669"/>
    <property type="project" value="UniProtKB-KW"/>
</dbReference>
<keyword evidence="4" id="KW-1185">Reference proteome</keyword>
<proteinExistence type="predicted"/>
<reference evidence="3 4" key="1">
    <citation type="submission" date="2020-08" db="EMBL/GenBank/DDBJ databases">
        <title>Putative novel bacterial strains isolated from necrotic wheat leaf tissues caused by Xanthomonas translucens.</title>
        <authorList>
            <person name="Tambong J.T."/>
        </authorList>
    </citation>
    <scope>NUCLEOTIDE SEQUENCE [LARGE SCALE GENOMIC DNA]</scope>
    <source>
        <strain evidence="4">DOAB 1063</strain>
    </source>
</reference>
<accession>A0ABR7AJQ5</accession>
<protein>
    <submittedName>
        <fullName evidence="3">Cell wall hydrolase</fullName>
    </submittedName>
</protein>
<dbReference type="Proteomes" id="UP000597613">
    <property type="component" value="Unassembled WGS sequence"/>
</dbReference>
<comment type="caution">
    <text evidence="3">The sequence shown here is derived from an EMBL/GenBank/DDBJ whole genome shotgun (WGS) entry which is preliminary data.</text>
</comment>
<dbReference type="InterPro" id="IPR042047">
    <property type="entry name" value="SleB_dom1"/>
</dbReference>
<evidence type="ECO:0000256" key="1">
    <source>
        <dbReference type="SAM" id="SignalP"/>
    </source>
</evidence>
<feature type="chain" id="PRO_5046814466" evidence="1">
    <location>
        <begin position="30"/>
        <end position="221"/>
    </location>
</feature>
<name>A0ABR7AJQ5_9SPHN</name>
<evidence type="ECO:0000313" key="3">
    <source>
        <dbReference type="EMBL" id="MBC3940684.1"/>
    </source>
</evidence>
<keyword evidence="1" id="KW-0732">Signal</keyword>
<dbReference type="Pfam" id="PF07486">
    <property type="entry name" value="Hydrolase_2"/>
    <property type="match status" value="1"/>
</dbReference>
<keyword evidence="3" id="KW-0378">Hydrolase</keyword>
<feature type="domain" description="Cell wall hydrolase SleB" evidence="2">
    <location>
        <begin position="119"/>
        <end position="220"/>
    </location>
</feature>
<dbReference type="EMBL" id="JACONT010000004">
    <property type="protein sequence ID" value="MBC3940684.1"/>
    <property type="molecule type" value="Genomic_DNA"/>
</dbReference>
<feature type="signal peptide" evidence="1">
    <location>
        <begin position="1"/>
        <end position="29"/>
    </location>
</feature>
<organism evidence="3 4">
    <name type="scientific">Sphingomonas albertensis</name>
    <dbReference type="NCBI Taxonomy" id="2762591"/>
    <lineage>
        <taxon>Bacteria</taxon>
        <taxon>Pseudomonadati</taxon>
        <taxon>Pseudomonadota</taxon>
        <taxon>Alphaproteobacteria</taxon>
        <taxon>Sphingomonadales</taxon>
        <taxon>Sphingomonadaceae</taxon>
        <taxon>Sphingomonas</taxon>
    </lineage>
</organism>
<dbReference type="Gene3D" id="1.10.10.2520">
    <property type="entry name" value="Cell wall hydrolase SleB, domain 1"/>
    <property type="match status" value="1"/>
</dbReference>
<sequence length="221" mass="22975">MTILQRAATIAAMTFSLAGLLGNSAPGHATGIDRTTVSLTALANLNALSPQNVPQVAPAATPVAAVEKTAIEKTAPEQLAPAEEEEFDTLAQAVAAQDSAAADDALQCLAGAIYFESKGEPLTGQLAVAEVIINRAKSGRFPADVCAVVKQRGQFSFVRGGQIPTITKGASYRTAVAVAKVALASAWNSPADKALYFNTPDRRPSVRAIKVASIGNHVFYR</sequence>
<evidence type="ECO:0000259" key="2">
    <source>
        <dbReference type="Pfam" id="PF07486"/>
    </source>
</evidence>